<evidence type="ECO:0000256" key="3">
    <source>
        <dbReference type="PROSITE-ProRule" id="PRU00339"/>
    </source>
</evidence>
<dbReference type="Proteomes" id="UP001271780">
    <property type="component" value="Unassembled WGS sequence"/>
</dbReference>
<dbReference type="PROSITE" id="PS50005">
    <property type="entry name" value="TPR"/>
    <property type="match status" value="2"/>
</dbReference>
<keyword evidence="1" id="KW-0677">Repeat</keyword>
<reference evidence="5 6" key="1">
    <citation type="submission" date="2023-08" db="EMBL/GenBank/DDBJ databases">
        <title>Implementing the SeqCode for naming new Mesorhizobium species isolated from Vachellia karroo root nodules.</title>
        <authorList>
            <person name="Van Lill M."/>
        </authorList>
    </citation>
    <scope>NUCLEOTIDE SEQUENCE [LARGE SCALE GENOMIC DNA]</scope>
    <source>
        <strain evidence="5 6">VK23A</strain>
    </source>
</reference>
<dbReference type="InterPro" id="IPR019734">
    <property type="entry name" value="TPR_rpt"/>
</dbReference>
<dbReference type="InterPro" id="IPR050498">
    <property type="entry name" value="Ycf3"/>
</dbReference>
<dbReference type="Gene3D" id="1.25.40.10">
    <property type="entry name" value="Tetratricopeptide repeat domain"/>
    <property type="match status" value="1"/>
</dbReference>
<feature type="repeat" description="TPR" evidence="3">
    <location>
        <begin position="57"/>
        <end position="90"/>
    </location>
</feature>
<feature type="repeat" description="TPR" evidence="3">
    <location>
        <begin position="23"/>
        <end position="56"/>
    </location>
</feature>
<dbReference type="SMART" id="SM00028">
    <property type="entry name" value="TPR"/>
    <property type="match status" value="2"/>
</dbReference>
<dbReference type="RefSeq" id="WP_320316194.1">
    <property type="nucleotide sequence ID" value="NZ_JAVIIX010000004.1"/>
</dbReference>
<accession>A0ABU4XAQ7</accession>
<feature type="region of interest" description="Disordered" evidence="4">
    <location>
        <begin position="97"/>
        <end position="118"/>
    </location>
</feature>
<dbReference type="PANTHER" id="PTHR44858">
    <property type="entry name" value="TETRATRICOPEPTIDE REPEAT PROTEIN 6"/>
    <property type="match status" value="1"/>
</dbReference>
<gene>
    <name evidence="5" type="ORF">RFM27_07290</name>
</gene>
<evidence type="ECO:0000313" key="5">
    <source>
        <dbReference type="EMBL" id="MDX8471868.1"/>
    </source>
</evidence>
<dbReference type="PANTHER" id="PTHR44858:SF1">
    <property type="entry name" value="UDP-N-ACETYLGLUCOSAMINE--PEPTIDE N-ACETYLGLUCOSAMINYLTRANSFERASE SPINDLY-RELATED"/>
    <property type="match status" value="1"/>
</dbReference>
<dbReference type="Pfam" id="PF13181">
    <property type="entry name" value="TPR_8"/>
    <property type="match status" value="2"/>
</dbReference>
<proteinExistence type="predicted"/>
<keyword evidence="2 3" id="KW-0802">TPR repeat</keyword>
<sequence>MKRNFEQALADYDKAISLAPTEAKIYADRGLVRMSRHDSDGAYSDFQKALSLDPKNVSGYYGRGVIRKTRGDYDGAIADLSKGIELDPNFARLYMRREAKHGKPRATASVPRPTARRR</sequence>
<evidence type="ECO:0000256" key="4">
    <source>
        <dbReference type="SAM" id="MobiDB-lite"/>
    </source>
</evidence>
<organism evidence="5 6">
    <name type="scientific">Mesorhizobium dulcispinae</name>
    <dbReference type="NCBI Taxonomy" id="3072316"/>
    <lineage>
        <taxon>Bacteria</taxon>
        <taxon>Pseudomonadati</taxon>
        <taxon>Pseudomonadota</taxon>
        <taxon>Alphaproteobacteria</taxon>
        <taxon>Hyphomicrobiales</taxon>
        <taxon>Phyllobacteriaceae</taxon>
        <taxon>Mesorhizobium</taxon>
    </lineage>
</organism>
<dbReference type="EMBL" id="JAVIIZ010000003">
    <property type="protein sequence ID" value="MDX8471868.1"/>
    <property type="molecule type" value="Genomic_DNA"/>
</dbReference>
<evidence type="ECO:0000256" key="2">
    <source>
        <dbReference type="ARBA" id="ARBA00022803"/>
    </source>
</evidence>
<keyword evidence="6" id="KW-1185">Reference proteome</keyword>
<evidence type="ECO:0000313" key="6">
    <source>
        <dbReference type="Proteomes" id="UP001271780"/>
    </source>
</evidence>
<comment type="caution">
    <text evidence="5">The sequence shown here is derived from an EMBL/GenBank/DDBJ whole genome shotgun (WGS) entry which is preliminary data.</text>
</comment>
<name>A0ABU4XAQ7_9HYPH</name>
<evidence type="ECO:0000256" key="1">
    <source>
        <dbReference type="ARBA" id="ARBA00022737"/>
    </source>
</evidence>
<protein>
    <submittedName>
        <fullName evidence="5">Tetratricopeptide repeat protein</fullName>
    </submittedName>
</protein>
<dbReference type="InterPro" id="IPR011990">
    <property type="entry name" value="TPR-like_helical_dom_sf"/>
</dbReference>
<dbReference type="Pfam" id="PF00515">
    <property type="entry name" value="TPR_1"/>
    <property type="match status" value="1"/>
</dbReference>
<dbReference type="SUPFAM" id="SSF48452">
    <property type="entry name" value="TPR-like"/>
    <property type="match status" value="1"/>
</dbReference>